<dbReference type="PANTHER" id="PTHR46268">
    <property type="entry name" value="STRESS RESPONSE PROTEIN NHAX"/>
    <property type="match status" value="1"/>
</dbReference>
<dbReference type="InterPro" id="IPR006016">
    <property type="entry name" value="UspA"/>
</dbReference>
<comment type="similarity">
    <text evidence="1">Belongs to the universal stress protein A family.</text>
</comment>
<name>A0A0F9IMW3_9ZZZZ</name>
<comment type="caution">
    <text evidence="3">The sequence shown here is derived from an EMBL/GenBank/DDBJ whole genome shotgun (WGS) entry which is preliminary data.</text>
</comment>
<gene>
    <name evidence="3" type="ORF">LCGC14_1559740</name>
</gene>
<accession>A0A0F9IMW3</accession>
<dbReference type="Pfam" id="PF00582">
    <property type="entry name" value="Usp"/>
    <property type="match status" value="1"/>
</dbReference>
<dbReference type="EMBL" id="LAZR01012034">
    <property type="protein sequence ID" value="KKM46541.1"/>
    <property type="molecule type" value="Genomic_DNA"/>
</dbReference>
<evidence type="ECO:0000259" key="2">
    <source>
        <dbReference type="Pfam" id="PF00582"/>
    </source>
</evidence>
<organism evidence="3">
    <name type="scientific">marine sediment metagenome</name>
    <dbReference type="NCBI Taxonomy" id="412755"/>
    <lineage>
        <taxon>unclassified sequences</taxon>
        <taxon>metagenomes</taxon>
        <taxon>ecological metagenomes</taxon>
    </lineage>
</organism>
<dbReference type="InterPro" id="IPR014729">
    <property type="entry name" value="Rossmann-like_a/b/a_fold"/>
</dbReference>
<dbReference type="Gene3D" id="3.40.50.620">
    <property type="entry name" value="HUPs"/>
    <property type="match status" value="2"/>
</dbReference>
<dbReference type="CDD" id="cd00293">
    <property type="entry name" value="USP-like"/>
    <property type="match status" value="1"/>
</dbReference>
<dbReference type="PANTHER" id="PTHR46268:SF6">
    <property type="entry name" value="UNIVERSAL STRESS PROTEIN UP12"/>
    <property type="match status" value="1"/>
</dbReference>
<feature type="domain" description="UspA" evidence="2">
    <location>
        <begin position="4"/>
        <end position="148"/>
    </location>
</feature>
<dbReference type="AlphaFoldDB" id="A0A0F9IMW3"/>
<evidence type="ECO:0000256" key="1">
    <source>
        <dbReference type="ARBA" id="ARBA00008791"/>
    </source>
</evidence>
<sequence>MSCNILVLTDFSNDSYNALFYATQLYTNQRCSFHILHAFDHQSHLNEENQGRKITKNILESFSESTSESLRETYHKIMGDTAGNPKHNFVLVQKNSTLKNAVKDYLWEHPIDLIVMGTKGRTGALDIFFGGSTILMIKGKIDCPLLFIPKQIDYRPISQIVYITSFLHNLKKDRLKTLKSIASNYKASLCILHIDNGTVMNTIQERNKEFLSTYLEATKLSFKTVPCDSSKVKTLVQFAKRHKVDLLVMYYHPHLFFDELFREPVLLDLSLYTEIPLLILPYGVQKV</sequence>
<dbReference type="SUPFAM" id="SSF52402">
    <property type="entry name" value="Adenine nucleotide alpha hydrolases-like"/>
    <property type="match status" value="2"/>
</dbReference>
<protein>
    <recommendedName>
        <fullName evidence="2">UspA domain-containing protein</fullName>
    </recommendedName>
</protein>
<proteinExistence type="inferred from homology"/>
<reference evidence="3" key="1">
    <citation type="journal article" date="2015" name="Nature">
        <title>Complex archaea that bridge the gap between prokaryotes and eukaryotes.</title>
        <authorList>
            <person name="Spang A."/>
            <person name="Saw J.H."/>
            <person name="Jorgensen S.L."/>
            <person name="Zaremba-Niedzwiedzka K."/>
            <person name="Martijn J."/>
            <person name="Lind A.E."/>
            <person name="van Eijk R."/>
            <person name="Schleper C."/>
            <person name="Guy L."/>
            <person name="Ettema T.J."/>
        </authorList>
    </citation>
    <scope>NUCLEOTIDE SEQUENCE</scope>
</reference>
<evidence type="ECO:0000313" key="3">
    <source>
        <dbReference type="EMBL" id="KKM46541.1"/>
    </source>
</evidence>